<dbReference type="Proteomes" id="UP000319516">
    <property type="component" value="Unassembled WGS sequence"/>
</dbReference>
<accession>A0A542YWR4</accession>
<dbReference type="Pfam" id="PF00296">
    <property type="entry name" value="Bac_luciferase"/>
    <property type="match status" value="1"/>
</dbReference>
<protein>
    <submittedName>
        <fullName evidence="3">G6PDH family F420-dependent oxidoreductase</fullName>
    </submittedName>
</protein>
<organism evidence="3 4">
    <name type="scientific">Ornithinicoccus hortensis</name>
    <dbReference type="NCBI Taxonomy" id="82346"/>
    <lineage>
        <taxon>Bacteria</taxon>
        <taxon>Bacillati</taxon>
        <taxon>Actinomycetota</taxon>
        <taxon>Actinomycetes</taxon>
        <taxon>Micrococcales</taxon>
        <taxon>Intrasporangiaceae</taxon>
        <taxon>Ornithinicoccus</taxon>
    </lineage>
</organism>
<dbReference type="AlphaFoldDB" id="A0A542YWR4"/>
<dbReference type="PANTHER" id="PTHR43244:SF1">
    <property type="entry name" value="5,10-METHYLENETETRAHYDROMETHANOPTERIN REDUCTASE"/>
    <property type="match status" value="1"/>
</dbReference>
<sequence length="330" mass="35260">MDTRVGYVVPADGVTPRSAVDLAVLSERAGFSGVMVADTFQPWLPSLGHAPHVWSLLGALSEHLTGDFGAGMVAPGGRMHPVAVAQAAATLASLHPGRHWVAMGGGEALHEHVTGDYWPEPSERIGRLFEAVEVVRRLFAGSAAGRDVRHAGEHFRVESTRIWTMPEQPPAVLVAASGPVTARRAGRSADGLLAVAVQPQQAALVLERFRQGAEESGRDPAAMPAWLHLNLSWAATTQDAIDNVTKRYPMAAMRFARGDLRSPHVVEQIAKLVRPEDFAGRIPTTHDPDVLGEVIRSYLDLGYDRVFLHNVGGNQVAFLEAVGAAGLAGL</sequence>
<gene>
    <name evidence="3" type="ORF">FB467_3691</name>
</gene>
<keyword evidence="4" id="KW-1185">Reference proteome</keyword>
<dbReference type="NCBIfam" id="TIGR03557">
    <property type="entry name" value="F420_G6P_family"/>
    <property type="match status" value="1"/>
</dbReference>
<dbReference type="PANTHER" id="PTHR43244">
    <property type="match status" value="1"/>
</dbReference>
<dbReference type="OrthoDB" id="180193at2"/>
<dbReference type="SUPFAM" id="SSF51679">
    <property type="entry name" value="Bacterial luciferase-like"/>
    <property type="match status" value="1"/>
</dbReference>
<feature type="domain" description="Luciferase-like" evidence="2">
    <location>
        <begin position="14"/>
        <end position="277"/>
    </location>
</feature>
<dbReference type="Gene3D" id="3.20.20.30">
    <property type="entry name" value="Luciferase-like domain"/>
    <property type="match status" value="1"/>
</dbReference>
<dbReference type="InterPro" id="IPR019945">
    <property type="entry name" value="F420_G6P_DH-rel"/>
</dbReference>
<dbReference type="InterPro" id="IPR011251">
    <property type="entry name" value="Luciferase-like_dom"/>
</dbReference>
<name>A0A542YWR4_9MICO</name>
<dbReference type="EMBL" id="VFOP01000001">
    <property type="protein sequence ID" value="TQL52503.1"/>
    <property type="molecule type" value="Genomic_DNA"/>
</dbReference>
<evidence type="ECO:0000313" key="3">
    <source>
        <dbReference type="EMBL" id="TQL52503.1"/>
    </source>
</evidence>
<keyword evidence="1" id="KW-0560">Oxidoreductase</keyword>
<proteinExistence type="predicted"/>
<dbReference type="GO" id="GO:0016705">
    <property type="term" value="F:oxidoreductase activity, acting on paired donors, with incorporation or reduction of molecular oxygen"/>
    <property type="evidence" value="ECO:0007669"/>
    <property type="project" value="InterPro"/>
</dbReference>
<dbReference type="InterPro" id="IPR050564">
    <property type="entry name" value="F420-G6PD/mer"/>
</dbReference>
<dbReference type="CDD" id="cd01097">
    <property type="entry name" value="Tetrahydromethanopterin_reductase"/>
    <property type="match status" value="1"/>
</dbReference>
<evidence type="ECO:0000313" key="4">
    <source>
        <dbReference type="Proteomes" id="UP000319516"/>
    </source>
</evidence>
<dbReference type="InterPro" id="IPR036661">
    <property type="entry name" value="Luciferase-like_sf"/>
</dbReference>
<reference evidence="3 4" key="1">
    <citation type="submission" date="2019-06" db="EMBL/GenBank/DDBJ databases">
        <title>Sequencing the genomes of 1000 actinobacteria strains.</title>
        <authorList>
            <person name="Klenk H.-P."/>
        </authorList>
    </citation>
    <scope>NUCLEOTIDE SEQUENCE [LARGE SCALE GENOMIC DNA]</scope>
    <source>
        <strain evidence="3 4">DSM 12335</strain>
    </source>
</reference>
<evidence type="ECO:0000259" key="2">
    <source>
        <dbReference type="Pfam" id="PF00296"/>
    </source>
</evidence>
<comment type="caution">
    <text evidence="3">The sequence shown here is derived from an EMBL/GenBank/DDBJ whole genome shotgun (WGS) entry which is preliminary data.</text>
</comment>
<evidence type="ECO:0000256" key="1">
    <source>
        <dbReference type="ARBA" id="ARBA00023002"/>
    </source>
</evidence>